<feature type="domain" description="Aminomethyltransferase C-terminal" evidence="2">
    <location>
        <begin position="303"/>
        <end position="385"/>
    </location>
</feature>
<protein>
    <submittedName>
        <fullName evidence="3">Aminomethyltransferase family protein</fullName>
    </submittedName>
</protein>
<dbReference type="Pfam" id="PF01571">
    <property type="entry name" value="GCV_T"/>
    <property type="match status" value="1"/>
</dbReference>
<evidence type="ECO:0000313" key="3">
    <source>
        <dbReference type="EMBL" id="MFB9231813.1"/>
    </source>
</evidence>
<name>A0ABV5JGI1_9RHOB</name>
<dbReference type="PIRSF" id="PIRSF006487">
    <property type="entry name" value="GcvT"/>
    <property type="match status" value="1"/>
</dbReference>
<dbReference type="RefSeq" id="WP_213891080.1">
    <property type="nucleotide sequence ID" value="NZ_JAGFNU010000018.1"/>
</dbReference>
<dbReference type="Gene3D" id="3.30.1360.120">
    <property type="entry name" value="Probable tRNA modification gtpase trme, domain 1"/>
    <property type="match status" value="1"/>
</dbReference>
<keyword evidence="4" id="KW-1185">Reference proteome</keyword>
<evidence type="ECO:0000313" key="4">
    <source>
        <dbReference type="Proteomes" id="UP001589683"/>
    </source>
</evidence>
<dbReference type="SUPFAM" id="SSF103025">
    <property type="entry name" value="Folate-binding domain"/>
    <property type="match status" value="1"/>
</dbReference>
<gene>
    <name evidence="3" type="ORF">ACFFUT_08445</name>
</gene>
<feature type="domain" description="GCVT N-terminal" evidence="1">
    <location>
        <begin position="58"/>
        <end position="286"/>
    </location>
</feature>
<sequence length="399" mass="44738">MPDTAQTQGLDKVIHAHSHTVLKLNTKRFDKSPYFDKWATDDTIFGIYNTRLYAVSFGEDVISDYWQLRKGIMLYDVPEMPISVKGPDAVKLLERALTRKIGNMGVWKARYAIACTPQGGIIMDGVVLRLAEDHFWYVQANGGFEHWLNLMSDGMDVEVSDPQSRVLQVQGPKALEFLEKACPGQKPERWGYFNAGRFSFNGMEAVVSRTGFTGEMGIEIYGNPENDPHKFWDYIFEVGEEFGLRMGAGGSMTLRRVEAGILDYDMDINPGTTPFDAGLDSLVEFDNPDFVGRDALMKVDKRKRLYGLTCETGIPRVGTRILEDGQDVARMTIGDWSPSLEKGIGYVLFDEPESASGAWVGRTLQIKTLDGNTHDAQVVELPFMDPEKRIPRGLETPPE</sequence>
<proteinExistence type="predicted"/>
<dbReference type="InterPro" id="IPR013977">
    <property type="entry name" value="GcvT_C"/>
</dbReference>
<dbReference type="EMBL" id="JBHMEA010000030">
    <property type="protein sequence ID" value="MFB9231813.1"/>
    <property type="molecule type" value="Genomic_DNA"/>
</dbReference>
<dbReference type="SUPFAM" id="SSF101790">
    <property type="entry name" value="Aminomethyltransferase beta-barrel domain"/>
    <property type="match status" value="1"/>
</dbReference>
<dbReference type="Pfam" id="PF08669">
    <property type="entry name" value="GCV_T_C"/>
    <property type="match status" value="1"/>
</dbReference>
<dbReference type="PANTHER" id="PTHR43757">
    <property type="entry name" value="AMINOMETHYLTRANSFERASE"/>
    <property type="match status" value="1"/>
</dbReference>
<dbReference type="PANTHER" id="PTHR43757:SF2">
    <property type="entry name" value="AMINOMETHYLTRANSFERASE, MITOCHONDRIAL"/>
    <property type="match status" value="1"/>
</dbReference>
<dbReference type="InterPro" id="IPR027266">
    <property type="entry name" value="TrmE/GcvT-like"/>
</dbReference>
<evidence type="ECO:0000259" key="2">
    <source>
        <dbReference type="Pfam" id="PF08669"/>
    </source>
</evidence>
<dbReference type="InterPro" id="IPR029043">
    <property type="entry name" value="GcvT/YgfZ_C"/>
</dbReference>
<dbReference type="InterPro" id="IPR028896">
    <property type="entry name" value="GcvT/YgfZ/DmdA"/>
</dbReference>
<dbReference type="Proteomes" id="UP001589683">
    <property type="component" value="Unassembled WGS sequence"/>
</dbReference>
<accession>A0ABV5JGI1</accession>
<comment type="caution">
    <text evidence="3">The sequence shown here is derived from an EMBL/GenBank/DDBJ whole genome shotgun (WGS) entry which is preliminary data.</text>
</comment>
<reference evidence="3 4" key="1">
    <citation type="submission" date="2024-09" db="EMBL/GenBank/DDBJ databases">
        <authorList>
            <person name="Sun Q."/>
            <person name="Mori K."/>
        </authorList>
    </citation>
    <scope>NUCLEOTIDE SEQUENCE [LARGE SCALE GENOMIC DNA]</scope>
    <source>
        <strain evidence="3 4">CECT 8726</strain>
    </source>
</reference>
<dbReference type="InterPro" id="IPR006222">
    <property type="entry name" value="GCVT_N"/>
</dbReference>
<organism evidence="3 4">
    <name type="scientific">Pseudohalocynthiibacter aestuariivivens</name>
    <dbReference type="NCBI Taxonomy" id="1591409"/>
    <lineage>
        <taxon>Bacteria</taxon>
        <taxon>Pseudomonadati</taxon>
        <taxon>Pseudomonadota</taxon>
        <taxon>Alphaproteobacteria</taxon>
        <taxon>Rhodobacterales</taxon>
        <taxon>Paracoccaceae</taxon>
        <taxon>Pseudohalocynthiibacter</taxon>
    </lineage>
</organism>
<evidence type="ECO:0000259" key="1">
    <source>
        <dbReference type="Pfam" id="PF01571"/>
    </source>
</evidence>